<feature type="region of interest" description="Disordered" evidence="1">
    <location>
        <begin position="80"/>
        <end position="130"/>
    </location>
</feature>
<proteinExistence type="predicted"/>
<feature type="region of interest" description="Disordered" evidence="1">
    <location>
        <begin position="37"/>
        <end position="60"/>
    </location>
</feature>
<feature type="compositionally biased region" description="Low complexity" evidence="1">
    <location>
        <begin position="103"/>
        <end position="130"/>
    </location>
</feature>
<name>A0AAW1P853_9CHLO</name>
<organism evidence="2 3">
    <name type="scientific">[Myrmecia] bisecta</name>
    <dbReference type="NCBI Taxonomy" id="41462"/>
    <lineage>
        <taxon>Eukaryota</taxon>
        <taxon>Viridiplantae</taxon>
        <taxon>Chlorophyta</taxon>
        <taxon>core chlorophytes</taxon>
        <taxon>Trebouxiophyceae</taxon>
        <taxon>Trebouxiales</taxon>
        <taxon>Trebouxiaceae</taxon>
        <taxon>Myrmecia</taxon>
    </lineage>
</organism>
<feature type="compositionally biased region" description="Low complexity" evidence="1">
    <location>
        <begin position="37"/>
        <end position="47"/>
    </location>
</feature>
<evidence type="ECO:0000313" key="3">
    <source>
        <dbReference type="Proteomes" id="UP001489004"/>
    </source>
</evidence>
<reference evidence="2 3" key="1">
    <citation type="journal article" date="2024" name="Nat. Commun.">
        <title>Phylogenomics reveals the evolutionary origins of lichenization in chlorophyte algae.</title>
        <authorList>
            <person name="Puginier C."/>
            <person name="Libourel C."/>
            <person name="Otte J."/>
            <person name="Skaloud P."/>
            <person name="Haon M."/>
            <person name="Grisel S."/>
            <person name="Petersen M."/>
            <person name="Berrin J.G."/>
            <person name="Delaux P.M."/>
            <person name="Dal Grande F."/>
            <person name="Keller J."/>
        </authorList>
    </citation>
    <scope>NUCLEOTIDE SEQUENCE [LARGE SCALE GENOMIC DNA]</scope>
    <source>
        <strain evidence="2 3">SAG 2043</strain>
    </source>
</reference>
<dbReference type="AlphaFoldDB" id="A0AAW1P853"/>
<feature type="compositionally biased region" description="Polar residues" evidence="1">
    <location>
        <begin position="83"/>
        <end position="99"/>
    </location>
</feature>
<evidence type="ECO:0000256" key="1">
    <source>
        <dbReference type="SAM" id="MobiDB-lite"/>
    </source>
</evidence>
<gene>
    <name evidence="2" type="ORF">WJX72_007189</name>
</gene>
<accession>A0AAW1P853</accession>
<sequence length="130" mass="12860">MLSALGLLAEADRLANGTPASTSQNIDLVGHPIAGWSSAGSSAASSAERPGARPVSAEDDISTESAAIIASARVHRTLFPSPHAQSMDSAEQPGATSISDMLAPRGSRSASPAAAEHVSSEAAAISAKGA</sequence>
<dbReference type="EMBL" id="JALJOR010000017">
    <property type="protein sequence ID" value="KAK9804817.1"/>
    <property type="molecule type" value="Genomic_DNA"/>
</dbReference>
<keyword evidence="3" id="KW-1185">Reference proteome</keyword>
<dbReference type="Proteomes" id="UP001489004">
    <property type="component" value="Unassembled WGS sequence"/>
</dbReference>
<protein>
    <submittedName>
        <fullName evidence="2">Uncharacterized protein</fullName>
    </submittedName>
</protein>
<evidence type="ECO:0000313" key="2">
    <source>
        <dbReference type="EMBL" id="KAK9804817.1"/>
    </source>
</evidence>
<comment type="caution">
    <text evidence="2">The sequence shown here is derived from an EMBL/GenBank/DDBJ whole genome shotgun (WGS) entry which is preliminary data.</text>
</comment>